<dbReference type="InterPro" id="IPR016195">
    <property type="entry name" value="Pol/histidinol_Pase-like"/>
</dbReference>
<feature type="chain" id="PRO_5022815709" description="3-keto-alpha-glucoside-1,2-lyase/3-keto-2-hydroxy-glucal hydratase domain-containing protein" evidence="1">
    <location>
        <begin position="37"/>
        <end position="498"/>
    </location>
</feature>
<gene>
    <name evidence="3" type="ORF">V7x_49250</name>
</gene>
<dbReference type="Proteomes" id="UP000316476">
    <property type="component" value="Unassembled WGS sequence"/>
</dbReference>
<keyword evidence="1" id="KW-0732">Signal</keyword>
<feature type="domain" description="3-keto-alpha-glucoside-1,2-lyase/3-keto-2-hydroxy-glucal hydratase" evidence="2">
    <location>
        <begin position="38"/>
        <end position="226"/>
    </location>
</feature>
<protein>
    <recommendedName>
        <fullName evidence="2">3-keto-alpha-glucoside-1,2-lyase/3-keto-2-hydroxy-glucal hydratase domain-containing protein</fullName>
    </recommendedName>
</protein>
<evidence type="ECO:0000313" key="3">
    <source>
        <dbReference type="EMBL" id="TWU63185.1"/>
    </source>
</evidence>
<dbReference type="RefSeq" id="WP_146415841.1">
    <property type="nucleotide sequence ID" value="NZ_SJPZ01000002.1"/>
</dbReference>
<comment type="caution">
    <text evidence="3">The sequence shown here is derived from an EMBL/GenBank/DDBJ whole genome shotgun (WGS) entry which is preliminary data.</text>
</comment>
<evidence type="ECO:0000313" key="4">
    <source>
        <dbReference type="Proteomes" id="UP000316476"/>
    </source>
</evidence>
<sequence precursor="true">MNLQHSSVFRRCPFLGKGIAAFAACVVAFFAGTASADDWRELFDGVSLQGWKAAENPQTWRVEDDCLVADGPRSHLFYVGNAGNHDFQNFELIAEYRTQVGCNSGVFFHTAFQESGWPKRGYEVQINDAYVAKGNYRELKRTGSLYGVRNVYDRFAGDGVWNQLRVKVAGRRIRVWVNDVPTVDYVEPDDSPRAQSRSKRVLSRGTVALQAHDPDSRIAFRRVAIRMIGDETFDDATAGPVVSGYGVSSEQMDRLASENIPVIDYHVHLRGGMTVDKAVHRRCVTGVNVGVLRNLGAGWPIETDEQLESFLDSIGSKPVFVGLQVNDRDWMDRHSPQLLNRLDFILADTMIMPMPTDDSPPVKLWIPEGYVIKDPDAWMERYMHHNLKVLSEPVTILANPTYLPPSVEHLYDALWTEERMRTIIDAAIENEVALEINASSGLPSDRFIRLAKSMGAKFSFGTNNFDDQPIDMGRFVEAIEKFGLTKNDMYVADQRGDD</sequence>
<dbReference type="Gene3D" id="3.20.20.140">
    <property type="entry name" value="Metal-dependent hydrolases"/>
    <property type="match status" value="1"/>
</dbReference>
<accession>A0A5C6FM10</accession>
<feature type="signal peptide" evidence="1">
    <location>
        <begin position="1"/>
        <end position="36"/>
    </location>
</feature>
<evidence type="ECO:0000256" key="1">
    <source>
        <dbReference type="SAM" id="SignalP"/>
    </source>
</evidence>
<dbReference type="SUPFAM" id="SSF89550">
    <property type="entry name" value="PHP domain-like"/>
    <property type="match status" value="1"/>
</dbReference>
<name>A0A5C6FM10_9PLAN</name>
<proteinExistence type="predicted"/>
<dbReference type="EMBL" id="SJPZ01000002">
    <property type="protein sequence ID" value="TWU63185.1"/>
    <property type="molecule type" value="Genomic_DNA"/>
</dbReference>
<dbReference type="AlphaFoldDB" id="A0A5C6FM10"/>
<organism evidence="3 4">
    <name type="scientific">Crateriforma conspicua</name>
    <dbReference type="NCBI Taxonomy" id="2527996"/>
    <lineage>
        <taxon>Bacteria</taxon>
        <taxon>Pseudomonadati</taxon>
        <taxon>Planctomycetota</taxon>
        <taxon>Planctomycetia</taxon>
        <taxon>Planctomycetales</taxon>
        <taxon>Planctomycetaceae</taxon>
        <taxon>Crateriforma</taxon>
    </lineage>
</organism>
<dbReference type="OrthoDB" id="242352at2"/>
<dbReference type="GO" id="GO:0016787">
    <property type="term" value="F:hydrolase activity"/>
    <property type="evidence" value="ECO:0007669"/>
    <property type="project" value="InterPro"/>
</dbReference>
<dbReference type="Pfam" id="PF06439">
    <property type="entry name" value="3keto-disac_hyd"/>
    <property type="match status" value="1"/>
</dbReference>
<reference evidence="3 4" key="1">
    <citation type="submission" date="2019-02" db="EMBL/GenBank/DDBJ databases">
        <title>Deep-cultivation of Planctomycetes and their phenomic and genomic characterization uncovers novel biology.</title>
        <authorList>
            <person name="Wiegand S."/>
            <person name="Jogler M."/>
            <person name="Boedeker C."/>
            <person name="Pinto D."/>
            <person name="Vollmers J."/>
            <person name="Rivas-Marin E."/>
            <person name="Kohn T."/>
            <person name="Peeters S.H."/>
            <person name="Heuer A."/>
            <person name="Rast P."/>
            <person name="Oberbeckmann S."/>
            <person name="Bunk B."/>
            <person name="Jeske O."/>
            <person name="Meyerdierks A."/>
            <person name="Storesund J.E."/>
            <person name="Kallscheuer N."/>
            <person name="Luecker S."/>
            <person name="Lage O.M."/>
            <person name="Pohl T."/>
            <person name="Merkel B.J."/>
            <person name="Hornburger P."/>
            <person name="Mueller R.-W."/>
            <person name="Bruemmer F."/>
            <person name="Labrenz M."/>
            <person name="Spormann A.M."/>
            <person name="Op Den Camp H."/>
            <person name="Overmann J."/>
            <person name="Amann R."/>
            <person name="Jetten M.S.M."/>
            <person name="Mascher T."/>
            <person name="Medema M.H."/>
            <person name="Devos D.P."/>
            <person name="Kaster A.-K."/>
            <person name="Ovreas L."/>
            <person name="Rohde M."/>
            <person name="Galperin M.Y."/>
            <person name="Jogler C."/>
        </authorList>
    </citation>
    <scope>NUCLEOTIDE SEQUENCE [LARGE SCALE GENOMIC DNA]</scope>
    <source>
        <strain evidence="3 4">V7</strain>
    </source>
</reference>
<evidence type="ECO:0000259" key="2">
    <source>
        <dbReference type="Pfam" id="PF06439"/>
    </source>
</evidence>
<dbReference type="InterPro" id="IPR010496">
    <property type="entry name" value="AL/BT2_dom"/>
</dbReference>
<dbReference type="Gene3D" id="2.60.120.560">
    <property type="entry name" value="Exo-inulinase, domain 1"/>
    <property type="match status" value="1"/>
</dbReference>